<dbReference type="EMBL" id="CP026252">
    <property type="protein sequence ID" value="AWP08284.1"/>
    <property type="molecule type" value="Genomic_DNA"/>
</dbReference>
<evidence type="ECO:0000313" key="3">
    <source>
        <dbReference type="EMBL" id="AWP08284.1"/>
    </source>
</evidence>
<dbReference type="PANTHER" id="PTHR15034">
    <property type="entry name" value="DEATH DOMAIN-CONTAINING PROTEIN CRADD"/>
    <property type="match status" value="1"/>
</dbReference>
<dbReference type="InterPro" id="IPR037939">
    <property type="entry name" value="CRADD"/>
</dbReference>
<dbReference type="AlphaFoldDB" id="A0A2U9BVM5"/>
<dbReference type="Pfam" id="PF00619">
    <property type="entry name" value="CARD"/>
    <property type="match status" value="1"/>
</dbReference>
<sequence length="320" mass="35559">MHLPSFGSCVDRAVEDVLVGFLSLKMFGSGTKKWFVRKQKRQQHRSGRRPCTRKKKKRWAAKILKQHRQKILSELDVNTVLPYLVYDKVFSLGEYKEILGHESNKKRTEIFLDRLSSKGPAAFCSFCSVLEEVCPHLLTCFLLEGEDGASRRGRKGGLPVPQNSPGEQPLCSPPMYTDPVFDSRIHPSPTAGSVTAASSVSTIQGKPSLRRIKGRIHRSKSLDSIDLLDSNLFLKTLKEYLLQRLKPGDEHWGMVRGDVGGLYVSVTWSWPCVMPSCKGGVPDLMDFSEGVADVEYVSGGCDSGSRPTYVSSDGTYGRSL</sequence>
<evidence type="ECO:0000259" key="2">
    <source>
        <dbReference type="PROSITE" id="PS50209"/>
    </source>
</evidence>
<evidence type="ECO:0000256" key="1">
    <source>
        <dbReference type="SAM" id="MobiDB-lite"/>
    </source>
</evidence>
<dbReference type="Gene3D" id="1.10.533.10">
    <property type="entry name" value="Death Domain, Fas"/>
    <property type="match status" value="1"/>
</dbReference>
<gene>
    <name evidence="3" type="ORF">SMAX5B_009782</name>
</gene>
<accession>A0A2U9BVM5</accession>
<dbReference type="GO" id="GO:0070513">
    <property type="term" value="F:death domain binding"/>
    <property type="evidence" value="ECO:0007669"/>
    <property type="project" value="InterPro"/>
</dbReference>
<dbReference type="Proteomes" id="UP000246464">
    <property type="component" value="Chromosome 10"/>
</dbReference>
<dbReference type="InterPro" id="IPR011029">
    <property type="entry name" value="DEATH-like_dom_sf"/>
</dbReference>
<feature type="domain" description="CARD" evidence="2">
    <location>
        <begin position="56"/>
        <end position="145"/>
    </location>
</feature>
<dbReference type="GO" id="GO:0002020">
    <property type="term" value="F:protease binding"/>
    <property type="evidence" value="ECO:0007669"/>
    <property type="project" value="InterPro"/>
</dbReference>
<name>A0A2U9BVM5_SCOMX</name>
<feature type="region of interest" description="Disordered" evidence="1">
    <location>
        <begin position="152"/>
        <end position="171"/>
    </location>
</feature>
<dbReference type="GO" id="GO:0042981">
    <property type="term" value="P:regulation of apoptotic process"/>
    <property type="evidence" value="ECO:0007669"/>
    <property type="project" value="InterPro"/>
</dbReference>
<protein>
    <submittedName>
        <fullName evidence="3">Putative tight junction protein ZO-1-like</fullName>
    </submittedName>
</protein>
<dbReference type="SUPFAM" id="SSF47986">
    <property type="entry name" value="DEATH domain"/>
    <property type="match status" value="1"/>
</dbReference>
<dbReference type="PANTHER" id="PTHR15034:SF5">
    <property type="entry name" value="DEATH DOMAIN-CONTAINING PROTEIN CRADD"/>
    <property type="match status" value="1"/>
</dbReference>
<evidence type="ECO:0000313" key="4">
    <source>
        <dbReference type="Proteomes" id="UP000246464"/>
    </source>
</evidence>
<proteinExistence type="predicted"/>
<dbReference type="CDD" id="cd01671">
    <property type="entry name" value="CARD"/>
    <property type="match status" value="1"/>
</dbReference>
<keyword evidence="4" id="KW-1185">Reference proteome</keyword>
<organism evidence="3 4">
    <name type="scientific">Scophthalmus maximus</name>
    <name type="common">Turbot</name>
    <name type="synonym">Psetta maxima</name>
    <dbReference type="NCBI Taxonomy" id="52904"/>
    <lineage>
        <taxon>Eukaryota</taxon>
        <taxon>Metazoa</taxon>
        <taxon>Chordata</taxon>
        <taxon>Craniata</taxon>
        <taxon>Vertebrata</taxon>
        <taxon>Euteleostomi</taxon>
        <taxon>Actinopterygii</taxon>
        <taxon>Neopterygii</taxon>
        <taxon>Teleostei</taxon>
        <taxon>Neoteleostei</taxon>
        <taxon>Acanthomorphata</taxon>
        <taxon>Carangaria</taxon>
        <taxon>Pleuronectiformes</taxon>
        <taxon>Pleuronectoidei</taxon>
        <taxon>Scophthalmidae</taxon>
        <taxon>Scophthalmus</taxon>
    </lineage>
</organism>
<dbReference type="InterPro" id="IPR001315">
    <property type="entry name" value="CARD"/>
</dbReference>
<dbReference type="PROSITE" id="PS50209">
    <property type="entry name" value="CARD"/>
    <property type="match status" value="1"/>
</dbReference>
<reference evidence="3 4" key="1">
    <citation type="submission" date="2017-12" db="EMBL/GenBank/DDBJ databases">
        <title>Integrating genomic resources of turbot (Scophthalmus maximus) in depth evaluation of genetic and physical mapping variation across individuals.</title>
        <authorList>
            <person name="Martinez P."/>
        </authorList>
    </citation>
    <scope>NUCLEOTIDE SEQUENCE [LARGE SCALE GENOMIC DNA]</scope>
</reference>